<evidence type="ECO:0000313" key="2">
    <source>
        <dbReference type="Proteomes" id="UP001140172"/>
    </source>
</evidence>
<name>A0A9W8HD68_9FUNG</name>
<sequence length="252" mass="27900">MTNPVTGPSVAQESKKAQFAFGPISAPATTTPAKEKPATPQVTYPFTAEPLATYQRVAFGVEDLEDNVVTVVKWVAAAENCFGLVLDCHKLNAVRPKLKGRIVSTLLALDIATWDQFKKELYDVLQLEEYYVWLETAIWNKSRYKNVSPADALVQAKVDYHTLRRATKRPANIGRRILAAVRVQFPVNLTEGFDPELSFLDGVAALRKIIRSAMSSSDYNGWATAVPASMDAYGKATPTAQDTSMVIYDKYF</sequence>
<gene>
    <name evidence="1" type="ORF">GGI15_002821</name>
</gene>
<organism evidence="1 2">
    <name type="scientific">Coemansia interrupta</name>
    <dbReference type="NCBI Taxonomy" id="1126814"/>
    <lineage>
        <taxon>Eukaryota</taxon>
        <taxon>Fungi</taxon>
        <taxon>Fungi incertae sedis</taxon>
        <taxon>Zoopagomycota</taxon>
        <taxon>Kickxellomycotina</taxon>
        <taxon>Kickxellomycetes</taxon>
        <taxon>Kickxellales</taxon>
        <taxon>Kickxellaceae</taxon>
        <taxon>Coemansia</taxon>
    </lineage>
</organism>
<dbReference type="EMBL" id="JANBUM010000166">
    <property type="protein sequence ID" value="KAJ2782744.1"/>
    <property type="molecule type" value="Genomic_DNA"/>
</dbReference>
<proteinExistence type="predicted"/>
<keyword evidence="2" id="KW-1185">Reference proteome</keyword>
<dbReference type="OrthoDB" id="5555325at2759"/>
<evidence type="ECO:0000313" key="1">
    <source>
        <dbReference type="EMBL" id="KAJ2782744.1"/>
    </source>
</evidence>
<dbReference type="AlphaFoldDB" id="A0A9W8HD68"/>
<accession>A0A9W8HD68</accession>
<comment type="caution">
    <text evidence="1">The sequence shown here is derived from an EMBL/GenBank/DDBJ whole genome shotgun (WGS) entry which is preliminary data.</text>
</comment>
<protein>
    <submittedName>
        <fullName evidence="1">Uncharacterized protein</fullName>
    </submittedName>
</protein>
<reference evidence="1" key="1">
    <citation type="submission" date="2022-07" db="EMBL/GenBank/DDBJ databases">
        <title>Phylogenomic reconstructions and comparative analyses of Kickxellomycotina fungi.</title>
        <authorList>
            <person name="Reynolds N.K."/>
            <person name="Stajich J.E."/>
            <person name="Barry K."/>
            <person name="Grigoriev I.V."/>
            <person name="Crous P."/>
            <person name="Smith M.E."/>
        </authorList>
    </citation>
    <scope>NUCLEOTIDE SEQUENCE</scope>
    <source>
        <strain evidence="1">BCRC 34489</strain>
    </source>
</reference>
<dbReference type="Proteomes" id="UP001140172">
    <property type="component" value="Unassembled WGS sequence"/>
</dbReference>